<evidence type="ECO:0000256" key="7">
    <source>
        <dbReference type="ARBA" id="ARBA00022970"/>
    </source>
</evidence>
<keyword evidence="5" id="KW-0997">Cell inner membrane</keyword>
<dbReference type="GO" id="GO:0022857">
    <property type="term" value="F:transmembrane transporter activity"/>
    <property type="evidence" value="ECO:0007669"/>
    <property type="project" value="InterPro"/>
</dbReference>
<dbReference type="PANTHER" id="PTHR30133">
    <property type="entry name" value="CATIONIC AMINO ACID TRANSPORTER, MEMBRANE COMPONENT"/>
    <property type="match status" value="1"/>
</dbReference>
<keyword evidence="4" id="KW-1003">Cell membrane</keyword>
<reference evidence="12 13" key="1">
    <citation type="submission" date="2018-08" db="EMBL/GenBank/DDBJ databases">
        <title>Genomic Encyclopedia of Type Strains, Phase III (KMG-III): the genomes of soil and plant-associated and newly described type strains.</title>
        <authorList>
            <person name="Whitman W."/>
        </authorList>
    </citation>
    <scope>NUCLEOTIDE SEQUENCE [LARGE SCALE GENOMIC DNA]</scope>
    <source>
        <strain evidence="12 13">CECT 7375</strain>
    </source>
</reference>
<keyword evidence="7" id="KW-0029">Amino-acid transport</keyword>
<keyword evidence="3 10" id="KW-0813">Transport</keyword>
<keyword evidence="8 10" id="KW-1133">Transmembrane helix</keyword>
<dbReference type="Pfam" id="PF00528">
    <property type="entry name" value="BPD_transp_1"/>
    <property type="match status" value="1"/>
</dbReference>
<dbReference type="InterPro" id="IPR035906">
    <property type="entry name" value="MetI-like_sf"/>
</dbReference>
<evidence type="ECO:0000256" key="3">
    <source>
        <dbReference type="ARBA" id="ARBA00022448"/>
    </source>
</evidence>
<dbReference type="SUPFAM" id="SSF161098">
    <property type="entry name" value="MetI-like"/>
    <property type="match status" value="1"/>
</dbReference>
<dbReference type="Proteomes" id="UP000256542">
    <property type="component" value="Unassembled WGS sequence"/>
</dbReference>
<dbReference type="PROSITE" id="PS50928">
    <property type="entry name" value="ABC_TM1"/>
    <property type="match status" value="1"/>
</dbReference>
<evidence type="ECO:0000256" key="9">
    <source>
        <dbReference type="ARBA" id="ARBA00023136"/>
    </source>
</evidence>
<evidence type="ECO:0000313" key="13">
    <source>
        <dbReference type="Proteomes" id="UP000256542"/>
    </source>
</evidence>
<evidence type="ECO:0000256" key="8">
    <source>
        <dbReference type="ARBA" id="ARBA00022989"/>
    </source>
</evidence>
<comment type="caution">
    <text evidence="12">The sequence shown here is derived from an EMBL/GenBank/DDBJ whole genome shotgun (WGS) entry which is preliminary data.</text>
</comment>
<dbReference type="InterPro" id="IPR010065">
    <property type="entry name" value="AA_ABC_transptr_permease_3TM"/>
</dbReference>
<organism evidence="12 13">
    <name type="scientific">Marinomonas pollencensis</name>
    <dbReference type="NCBI Taxonomy" id="491954"/>
    <lineage>
        <taxon>Bacteria</taxon>
        <taxon>Pseudomonadati</taxon>
        <taxon>Pseudomonadota</taxon>
        <taxon>Gammaproteobacteria</taxon>
        <taxon>Oceanospirillales</taxon>
        <taxon>Oceanospirillaceae</taxon>
        <taxon>Marinomonas</taxon>
    </lineage>
</organism>
<feature type="transmembrane region" description="Helical" evidence="10">
    <location>
        <begin position="196"/>
        <end position="218"/>
    </location>
</feature>
<evidence type="ECO:0000259" key="11">
    <source>
        <dbReference type="PROSITE" id="PS50928"/>
    </source>
</evidence>
<dbReference type="RefSeq" id="WP_181903098.1">
    <property type="nucleotide sequence ID" value="NZ_QUNG01000010.1"/>
</dbReference>
<comment type="similarity">
    <text evidence="2">Belongs to the binding-protein-dependent transport system permease family. HisMQ subfamily.</text>
</comment>
<dbReference type="InterPro" id="IPR051613">
    <property type="entry name" value="ABC_transp_permease_HisMQ"/>
</dbReference>
<feature type="transmembrane region" description="Helical" evidence="10">
    <location>
        <begin position="50"/>
        <end position="73"/>
    </location>
</feature>
<proteinExistence type="inferred from homology"/>
<sequence length="229" mass="25488">MEQIWEFRSILLQGMLWSIAVAVSSLMLSVILGLIGAWGKLSSNSTANRLANMYTTVVRGVPDLVLMLLIFYGGQQTLNHIGQSTGLWGYIEIGQFTASVSTIGLIFGAYMTETFRGAIIAIPQGQREAGIACGMSKVLIFKRIIFPQMLQIALPSFTNNWLVLIKTTSLVSVLGLQELTYVSKAIGLKYQSPFTFLIFAFFAYLILTMISELIFYFLNRKNRMVSRGI</sequence>
<keyword evidence="6 10" id="KW-0812">Transmembrane</keyword>
<dbReference type="AlphaFoldDB" id="A0A3E0DHH1"/>
<evidence type="ECO:0000256" key="6">
    <source>
        <dbReference type="ARBA" id="ARBA00022692"/>
    </source>
</evidence>
<keyword evidence="9 10" id="KW-0472">Membrane</keyword>
<dbReference type="NCBIfam" id="TIGR01726">
    <property type="entry name" value="HEQRo_perm_3TM"/>
    <property type="match status" value="1"/>
</dbReference>
<evidence type="ECO:0000256" key="10">
    <source>
        <dbReference type="RuleBase" id="RU363032"/>
    </source>
</evidence>
<evidence type="ECO:0000256" key="2">
    <source>
        <dbReference type="ARBA" id="ARBA00010072"/>
    </source>
</evidence>
<dbReference type="InterPro" id="IPR000515">
    <property type="entry name" value="MetI-like"/>
</dbReference>
<dbReference type="CDD" id="cd06261">
    <property type="entry name" value="TM_PBP2"/>
    <property type="match status" value="1"/>
</dbReference>
<keyword evidence="13" id="KW-1185">Reference proteome</keyword>
<dbReference type="Gene3D" id="1.10.3720.10">
    <property type="entry name" value="MetI-like"/>
    <property type="match status" value="1"/>
</dbReference>
<evidence type="ECO:0000256" key="5">
    <source>
        <dbReference type="ARBA" id="ARBA00022519"/>
    </source>
</evidence>
<protein>
    <submittedName>
        <fullName evidence="12">Histidine transport system permease protein/arginine/ornithine transport system permease protein</fullName>
    </submittedName>
</protein>
<evidence type="ECO:0000256" key="4">
    <source>
        <dbReference type="ARBA" id="ARBA00022475"/>
    </source>
</evidence>
<dbReference type="GO" id="GO:0043190">
    <property type="term" value="C:ATP-binding cassette (ABC) transporter complex"/>
    <property type="evidence" value="ECO:0007669"/>
    <property type="project" value="InterPro"/>
</dbReference>
<feature type="transmembrane region" description="Helical" evidence="10">
    <location>
        <begin position="15"/>
        <end position="38"/>
    </location>
</feature>
<evidence type="ECO:0000313" key="12">
    <source>
        <dbReference type="EMBL" id="REG82174.1"/>
    </source>
</evidence>
<accession>A0A3E0DHH1</accession>
<dbReference type="EMBL" id="QUNG01000010">
    <property type="protein sequence ID" value="REG82174.1"/>
    <property type="molecule type" value="Genomic_DNA"/>
</dbReference>
<feature type="transmembrane region" description="Helical" evidence="10">
    <location>
        <begin position="93"/>
        <end position="111"/>
    </location>
</feature>
<comment type="subcellular location">
    <subcellularLocation>
        <location evidence="1">Cell inner membrane</location>
        <topology evidence="1">Multi-pass membrane protein</topology>
    </subcellularLocation>
    <subcellularLocation>
        <location evidence="10">Cell membrane</location>
        <topology evidence="10">Multi-pass membrane protein</topology>
    </subcellularLocation>
</comment>
<feature type="domain" description="ABC transmembrane type-1" evidence="11">
    <location>
        <begin position="15"/>
        <end position="215"/>
    </location>
</feature>
<name>A0A3E0DHH1_9GAMM</name>
<gene>
    <name evidence="12" type="ORF">DFP81_11062</name>
</gene>
<evidence type="ECO:0000256" key="1">
    <source>
        <dbReference type="ARBA" id="ARBA00004429"/>
    </source>
</evidence>
<feature type="transmembrane region" description="Helical" evidence="10">
    <location>
        <begin position="152"/>
        <end position="176"/>
    </location>
</feature>
<dbReference type="GO" id="GO:0006865">
    <property type="term" value="P:amino acid transport"/>
    <property type="evidence" value="ECO:0007669"/>
    <property type="project" value="UniProtKB-KW"/>
</dbReference>